<dbReference type="EMBL" id="PRDL01000001">
    <property type="protein sequence ID" value="MBE8716077.1"/>
    <property type="molecule type" value="Genomic_DNA"/>
</dbReference>
<organism evidence="3 4">
    <name type="scientific">Cellvibrio polysaccharolyticus</name>
    <dbReference type="NCBI Taxonomy" id="2082724"/>
    <lineage>
        <taxon>Bacteria</taxon>
        <taxon>Pseudomonadati</taxon>
        <taxon>Pseudomonadota</taxon>
        <taxon>Gammaproteobacteria</taxon>
        <taxon>Cellvibrionales</taxon>
        <taxon>Cellvibrionaceae</taxon>
        <taxon>Cellvibrio</taxon>
    </lineage>
</organism>
<sequence length="335" mass="37618">MVLVAELVALLLSITATGLQHFSWDVLAITSFYVQWIVLVCAMLLCRLRNWLAGFSLTASACFCYGLVLLATVLLSLLGQWFMHWLARMATGGAVGALFPVIDYWQLGENLLIAAILSGIVLRYFYLQQQLNDQQQGALEARIQALQSRIRPHFLFNSMNSIASLIATDPERAERVVEDLSELYRASLAEPALTALSRELDLCRHYLDIEQLRLGSRLRVNWQIEVDPATTGIPGLLLQPLLENAIFHGIEPLPDGGEIRVRITRKARQIQLALTNPVAIRPGNLRDNTRHNRMAVANIHHRLQAHYGDQARMSTVIDHDSYTTLISWPDTPPPL</sequence>
<feature type="transmembrane region" description="Helical" evidence="1">
    <location>
        <begin position="26"/>
        <end position="45"/>
    </location>
</feature>
<dbReference type="SUPFAM" id="SSF55874">
    <property type="entry name" value="ATPase domain of HSP90 chaperone/DNA topoisomerase II/histidine kinase"/>
    <property type="match status" value="1"/>
</dbReference>
<dbReference type="Pfam" id="PF06580">
    <property type="entry name" value="His_kinase"/>
    <property type="match status" value="1"/>
</dbReference>
<feature type="transmembrane region" description="Helical" evidence="1">
    <location>
        <begin position="111"/>
        <end position="127"/>
    </location>
</feature>
<comment type="caution">
    <text evidence="3">The sequence shown here is derived from an EMBL/GenBank/DDBJ whole genome shotgun (WGS) entry which is preliminary data.</text>
</comment>
<keyword evidence="1" id="KW-0812">Transmembrane</keyword>
<dbReference type="InterPro" id="IPR010559">
    <property type="entry name" value="Sig_transdc_His_kin_internal"/>
</dbReference>
<gene>
    <name evidence="3" type="ORF">C4F51_02615</name>
</gene>
<keyword evidence="4" id="KW-1185">Reference proteome</keyword>
<dbReference type="PANTHER" id="PTHR34220">
    <property type="entry name" value="SENSOR HISTIDINE KINASE YPDA"/>
    <property type="match status" value="1"/>
</dbReference>
<feature type="domain" description="Signal transduction histidine kinase internal region" evidence="2">
    <location>
        <begin position="141"/>
        <end position="218"/>
    </location>
</feature>
<accession>A0A928V0J2</accession>
<protein>
    <submittedName>
        <fullName evidence="3">Transcriptional regulator</fullName>
    </submittedName>
</protein>
<dbReference type="AlphaFoldDB" id="A0A928V0J2"/>
<proteinExistence type="predicted"/>
<dbReference type="GO" id="GO:0016020">
    <property type="term" value="C:membrane"/>
    <property type="evidence" value="ECO:0007669"/>
    <property type="project" value="InterPro"/>
</dbReference>
<dbReference type="GO" id="GO:0000155">
    <property type="term" value="F:phosphorelay sensor kinase activity"/>
    <property type="evidence" value="ECO:0007669"/>
    <property type="project" value="InterPro"/>
</dbReference>
<evidence type="ECO:0000259" key="2">
    <source>
        <dbReference type="Pfam" id="PF06580"/>
    </source>
</evidence>
<feature type="transmembrane region" description="Helical" evidence="1">
    <location>
        <begin position="57"/>
        <end position="79"/>
    </location>
</feature>
<evidence type="ECO:0000313" key="3">
    <source>
        <dbReference type="EMBL" id="MBE8716077.1"/>
    </source>
</evidence>
<evidence type="ECO:0000256" key="1">
    <source>
        <dbReference type="SAM" id="Phobius"/>
    </source>
</evidence>
<dbReference type="InterPro" id="IPR036890">
    <property type="entry name" value="HATPase_C_sf"/>
</dbReference>
<dbReference type="InterPro" id="IPR050640">
    <property type="entry name" value="Bact_2-comp_sensor_kinase"/>
</dbReference>
<dbReference type="PANTHER" id="PTHR34220:SF7">
    <property type="entry name" value="SENSOR HISTIDINE KINASE YPDA"/>
    <property type="match status" value="1"/>
</dbReference>
<evidence type="ECO:0000313" key="4">
    <source>
        <dbReference type="Proteomes" id="UP000652567"/>
    </source>
</evidence>
<keyword evidence="1" id="KW-1133">Transmembrane helix</keyword>
<dbReference type="Proteomes" id="UP000652567">
    <property type="component" value="Unassembled WGS sequence"/>
</dbReference>
<name>A0A928V0J2_9GAMM</name>
<reference evidence="3" key="1">
    <citation type="submission" date="2018-07" db="EMBL/GenBank/DDBJ databases">
        <title>Genome assembly of strain Ka43.</title>
        <authorList>
            <person name="Kukolya J."/>
            <person name="Nagy I."/>
            <person name="Horvath B."/>
            <person name="Toth A."/>
        </authorList>
    </citation>
    <scope>NUCLEOTIDE SEQUENCE</scope>
    <source>
        <strain evidence="3">KB43</strain>
    </source>
</reference>
<keyword evidence="1" id="KW-0472">Membrane</keyword>
<dbReference type="Gene3D" id="3.30.565.10">
    <property type="entry name" value="Histidine kinase-like ATPase, C-terminal domain"/>
    <property type="match status" value="1"/>
</dbReference>